<proteinExistence type="predicted"/>
<dbReference type="RefSeq" id="WP_275684650.1">
    <property type="nucleotide sequence ID" value="NZ_JAJLJH010000009.1"/>
</dbReference>
<keyword evidence="4" id="KW-1185">Reference proteome</keyword>
<evidence type="ECO:0000313" key="4">
    <source>
        <dbReference type="Proteomes" id="UP001139353"/>
    </source>
</evidence>
<dbReference type="EMBL" id="JAJLJH010000009">
    <property type="protein sequence ID" value="MCK9688604.1"/>
    <property type="molecule type" value="Genomic_DNA"/>
</dbReference>
<dbReference type="Pfam" id="PF07238">
    <property type="entry name" value="PilZ"/>
    <property type="match status" value="1"/>
</dbReference>
<dbReference type="Proteomes" id="UP001139353">
    <property type="component" value="Unassembled WGS sequence"/>
</dbReference>
<name>A0A9X1YLN7_9BURK</name>
<gene>
    <name evidence="3" type="ORF">LPC04_23080</name>
</gene>
<evidence type="ECO:0000313" key="3">
    <source>
        <dbReference type="EMBL" id="MCK9688604.1"/>
    </source>
</evidence>
<evidence type="ECO:0000256" key="1">
    <source>
        <dbReference type="SAM" id="MobiDB-lite"/>
    </source>
</evidence>
<dbReference type="Gene3D" id="2.40.10.220">
    <property type="entry name" value="predicted glycosyltransferase like domains"/>
    <property type="match status" value="1"/>
</dbReference>
<dbReference type="GO" id="GO:0035438">
    <property type="term" value="F:cyclic-di-GMP binding"/>
    <property type="evidence" value="ECO:0007669"/>
    <property type="project" value="InterPro"/>
</dbReference>
<accession>A0A9X1YLN7</accession>
<feature type="compositionally biased region" description="Acidic residues" evidence="1">
    <location>
        <begin position="1"/>
        <end position="10"/>
    </location>
</feature>
<evidence type="ECO:0000259" key="2">
    <source>
        <dbReference type="Pfam" id="PF07238"/>
    </source>
</evidence>
<dbReference type="AlphaFoldDB" id="A0A9X1YLN7"/>
<dbReference type="SUPFAM" id="SSF141371">
    <property type="entry name" value="PilZ domain-like"/>
    <property type="match status" value="1"/>
</dbReference>
<feature type="domain" description="PilZ" evidence="2">
    <location>
        <begin position="38"/>
        <end position="138"/>
    </location>
</feature>
<dbReference type="InterPro" id="IPR009875">
    <property type="entry name" value="PilZ_domain"/>
</dbReference>
<reference evidence="3" key="1">
    <citation type="submission" date="2021-11" db="EMBL/GenBank/DDBJ databases">
        <title>BS-T2-15 a new species belonging to the Comamonadaceae family isolated from the soil of a French oak forest.</title>
        <authorList>
            <person name="Mieszkin S."/>
            <person name="Alain K."/>
        </authorList>
    </citation>
    <scope>NUCLEOTIDE SEQUENCE</scope>
    <source>
        <strain evidence="3">BS-T2-15</strain>
    </source>
</reference>
<comment type="caution">
    <text evidence="3">The sequence shown here is derived from an EMBL/GenBank/DDBJ whole genome shotgun (WGS) entry which is preliminary data.</text>
</comment>
<feature type="region of interest" description="Disordered" evidence="1">
    <location>
        <begin position="1"/>
        <end position="40"/>
    </location>
</feature>
<protein>
    <submittedName>
        <fullName evidence="3">PilZ domain-containing protein</fullName>
    </submittedName>
</protein>
<sequence length="145" mass="15645">MTTPPEDVDALFDAPAAPPAPVLPTNPILGGAPSADGRKEHRVKVSWPARVQLPSGKVIELRVRDLSESGVGLLTEFHIPPSTVLNFVVGVPGLHEPTKITPVTGTIKTTYVVVQGRDLCCGGMWVSLPAEGRDILDKWIRRLRK</sequence>
<organism evidence="3 4">
    <name type="scientific">Scleromatobacter humisilvae</name>
    <dbReference type="NCBI Taxonomy" id="2897159"/>
    <lineage>
        <taxon>Bacteria</taxon>
        <taxon>Pseudomonadati</taxon>
        <taxon>Pseudomonadota</taxon>
        <taxon>Betaproteobacteria</taxon>
        <taxon>Burkholderiales</taxon>
        <taxon>Sphaerotilaceae</taxon>
        <taxon>Scleromatobacter</taxon>
    </lineage>
</organism>